<dbReference type="OrthoDB" id="1938712at2759"/>
<dbReference type="STRING" id="157652.A0A371I2S4"/>
<sequence length="133" mass="15086">MDFVVRLPRSQGGRDSIFVVVYKFSKMAHFIPCHKSGNAYHVANLFFKETWTLRFLRISKRPFGESLVQSCSSPPHATPQTDGQTELVNKTLSQLLRLVNKTTSCTPFKLVYDFNPLSPLDIVTLPIPFITNP</sequence>
<dbReference type="InterPro" id="IPR036397">
    <property type="entry name" value="RNaseH_sf"/>
</dbReference>
<evidence type="ECO:0000313" key="2">
    <source>
        <dbReference type="Proteomes" id="UP000257109"/>
    </source>
</evidence>
<accession>A0A371I2S4</accession>
<gene>
    <name evidence="1" type="primary">Tf2-9</name>
    <name evidence="1" type="ORF">CR513_06337</name>
</gene>
<comment type="caution">
    <text evidence="1">The sequence shown here is derived from an EMBL/GenBank/DDBJ whole genome shotgun (WGS) entry which is preliminary data.</text>
</comment>
<evidence type="ECO:0000313" key="1">
    <source>
        <dbReference type="EMBL" id="RDY09309.1"/>
    </source>
</evidence>
<dbReference type="PANTHER" id="PTHR35046">
    <property type="entry name" value="ZINC KNUCKLE (CCHC-TYPE) FAMILY PROTEIN"/>
    <property type="match status" value="1"/>
</dbReference>
<keyword evidence="2" id="KW-1185">Reference proteome</keyword>
<reference evidence="1" key="1">
    <citation type="submission" date="2018-05" db="EMBL/GenBank/DDBJ databases">
        <title>Draft genome of Mucuna pruriens seed.</title>
        <authorList>
            <person name="Nnadi N.E."/>
            <person name="Vos R."/>
            <person name="Hasami M.H."/>
            <person name="Devisetty U.K."/>
            <person name="Aguiy J.C."/>
        </authorList>
    </citation>
    <scope>NUCLEOTIDE SEQUENCE [LARGE SCALE GENOMIC DNA]</scope>
    <source>
        <strain evidence="1">JCA_2017</strain>
    </source>
</reference>
<protein>
    <submittedName>
        <fullName evidence="1">Tf2-9</fullName>
    </submittedName>
</protein>
<name>A0A371I2S4_MUCPR</name>
<dbReference type="EMBL" id="QJKJ01001078">
    <property type="protein sequence ID" value="RDY09309.1"/>
    <property type="molecule type" value="Genomic_DNA"/>
</dbReference>
<dbReference type="Gene3D" id="3.30.420.10">
    <property type="entry name" value="Ribonuclease H-like superfamily/Ribonuclease H"/>
    <property type="match status" value="1"/>
</dbReference>
<dbReference type="SUPFAM" id="SSF53098">
    <property type="entry name" value="Ribonuclease H-like"/>
    <property type="match status" value="1"/>
</dbReference>
<dbReference type="GO" id="GO:0003676">
    <property type="term" value="F:nucleic acid binding"/>
    <property type="evidence" value="ECO:0007669"/>
    <property type="project" value="InterPro"/>
</dbReference>
<dbReference type="AlphaFoldDB" id="A0A371I2S4"/>
<organism evidence="1 2">
    <name type="scientific">Mucuna pruriens</name>
    <name type="common">Velvet bean</name>
    <name type="synonym">Dolichos pruriens</name>
    <dbReference type="NCBI Taxonomy" id="157652"/>
    <lineage>
        <taxon>Eukaryota</taxon>
        <taxon>Viridiplantae</taxon>
        <taxon>Streptophyta</taxon>
        <taxon>Embryophyta</taxon>
        <taxon>Tracheophyta</taxon>
        <taxon>Spermatophyta</taxon>
        <taxon>Magnoliopsida</taxon>
        <taxon>eudicotyledons</taxon>
        <taxon>Gunneridae</taxon>
        <taxon>Pentapetalae</taxon>
        <taxon>rosids</taxon>
        <taxon>fabids</taxon>
        <taxon>Fabales</taxon>
        <taxon>Fabaceae</taxon>
        <taxon>Papilionoideae</taxon>
        <taxon>50 kb inversion clade</taxon>
        <taxon>NPAAA clade</taxon>
        <taxon>indigoferoid/millettioid clade</taxon>
        <taxon>Phaseoleae</taxon>
        <taxon>Mucuna</taxon>
    </lineage>
</organism>
<dbReference type="InterPro" id="IPR012337">
    <property type="entry name" value="RNaseH-like_sf"/>
</dbReference>
<dbReference type="Proteomes" id="UP000257109">
    <property type="component" value="Unassembled WGS sequence"/>
</dbReference>
<feature type="non-terminal residue" evidence="1">
    <location>
        <position position="1"/>
    </location>
</feature>
<dbReference type="PANTHER" id="PTHR35046:SF9">
    <property type="entry name" value="RNA-DIRECTED DNA POLYMERASE"/>
    <property type="match status" value="1"/>
</dbReference>
<proteinExistence type="predicted"/>